<evidence type="ECO:0000259" key="4">
    <source>
        <dbReference type="PROSITE" id="PS01124"/>
    </source>
</evidence>
<dbReference type="GO" id="GO:0043565">
    <property type="term" value="F:sequence-specific DNA binding"/>
    <property type="evidence" value="ECO:0007669"/>
    <property type="project" value="InterPro"/>
</dbReference>
<dbReference type="InterPro" id="IPR029062">
    <property type="entry name" value="Class_I_gatase-like"/>
</dbReference>
<gene>
    <name evidence="5" type="primary">cdhR_2</name>
    <name evidence="5" type="ORF">JDO7802_02527</name>
</gene>
<dbReference type="Pfam" id="PF12833">
    <property type="entry name" value="HTH_18"/>
    <property type="match status" value="1"/>
</dbReference>
<dbReference type="Gene3D" id="3.40.50.880">
    <property type="match status" value="1"/>
</dbReference>
<evidence type="ECO:0000256" key="3">
    <source>
        <dbReference type="ARBA" id="ARBA00023163"/>
    </source>
</evidence>
<protein>
    <submittedName>
        <fullName evidence="5">Carnitine catabolism transcriptional activator</fullName>
    </submittedName>
</protein>
<feature type="domain" description="HTH araC/xylS-type" evidence="4">
    <location>
        <begin position="229"/>
        <end position="326"/>
    </location>
</feature>
<dbReference type="InterPro" id="IPR018060">
    <property type="entry name" value="HTH_AraC"/>
</dbReference>
<dbReference type="SMART" id="SM00342">
    <property type="entry name" value="HTH_ARAC"/>
    <property type="match status" value="1"/>
</dbReference>
<dbReference type="OrthoDB" id="9793400at2"/>
<organism evidence="5 6">
    <name type="scientific">Jannaschia donghaensis</name>
    <dbReference type="NCBI Taxonomy" id="420998"/>
    <lineage>
        <taxon>Bacteria</taxon>
        <taxon>Pseudomonadati</taxon>
        <taxon>Pseudomonadota</taxon>
        <taxon>Alphaproteobacteria</taxon>
        <taxon>Rhodobacterales</taxon>
        <taxon>Roseobacteraceae</taxon>
        <taxon>Jannaschia</taxon>
    </lineage>
</organism>
<accession>A0A0M6YLW2</accession>
<evidence type="ECO:0000256" key="2">
    <source>
        <dbReference type="ARBA" id="ARBA00023125"/>
    </source>
</evidence>
<dbReference type="Gene3D" id="1.10.10.60">
    <property type="entry name" value="Homeodomain-like"/>
    <property type="match status" value="1"/>
</dbReference>
<dbReference type="AlphaFoldDB" id="A0A0M6YLW2"/>
<reference evidence="5 6" key="1">
    <citation type="submission" date="2015-07" db="EMBL/GenBank/DDBJ databases">
        <authorList>
            <person name="Noorani M."/>
        </authorList>
    </citation>
    <scope>NUCLEOTIDE SEQUENCE [LARGE SCALE GENOMIC DNA]</scope>
    <source>
        <strain evidence="5 6">CECT 7802</strain>
    </source>
</reference>
<dbReference type="PROSITE" id="PS01124">
    <property type="entry name" value="HTH_ARAC_FAMILY_2"/>
    <property type="match status" value="1"/>
</dbReference>
<dbReference type="EMBL" id="CXSU01000012">
    <property type="protein sequence ID" value="CTQ50503.1"/>
    <property type="molecule type" value="Genomic_DNA"/>
</dbReference>
<sequence length="326" mass="35699">MAKPPSSLPFRLAPDHPIDVAMLLVPGFSMLSTITVLETMRIANRLAERDVFAWSTASEDGAPVRSSLDMAFPVDGPLGNPRSGSIILVCGGTDVQATASRQTMAWLRKCISHGVFVGGLCTGSYVLAKAGLLQGRRVTIHWEQSDSFAENFPDVDLSTAPYEIDGGTLSTAGGTAGIDLFLEVLRQSGQSTLAHEVAAQLMYVNIHDLQARSDIRRPSRMKVRNSKVVAAVTRMEASVENVVPIADFADHVGVSVRQLERLFKTYMGGTPTHYYMRLRLDRALRLLLQTDMTLTDVAFATGFQTSSGFARKFRERFGHPPSKLRR</sequence>
<dbReference type="InterPro" id="IPR002818">
    <property type="entry name" value="DJ-1/PfpI"/>
</dbReference>
<keyword evidence="6" id="KW-1185">Reference proteome</keyword>
<evidence type="ECO:0000256" key="1">
    <source>
        <dbReference type="ARBA" id="ARBA00023015"/>
    </source>
</evidence>
<dbReference type="PANTHER" id="PTHR43130:SF3">
    <property type="entry name" value="HTH-TYPE TRANSCRIPTIONAL REGULATOR RV1931C"/>
    <property type="match status" value="1"/>
</dbReference>
<keyword evidence="2" id="KW-0238">DNA-binding</keyword>
<dbReference type="SUPFAM" id="SSF46689">
    <property type="entry name" value="Homeodomain-like"/>
    <property type="match status" value="2"/>
</dbReference>
<keyword evidence="1" id="KW-0805">Transcription regulation</keyword>
<dbReference type="InterPro" id="IPR009057">
    <property type="entry name" value="Homeodomain-like_sf"/>
</dbReference>
<dbReference type="PANTHER" id="PTHR43130">
    <property type="entry name" value="ARAC-FAMILY TRANSCRIPTIONAL REGULATOR"/>
    <property type="match status" value="1"/>
</dbReference>
<evidence type="ECO:0000313" key="5">
    <source>
        <dbReference type="EMBL" id="CTQ50503.1"/>
    </source>
</evidence>
<keyword evidence="3" id="KW-0804">Transcription</keyword>
<dbReference type="Pfam" id="PF01965">
    <property type="entry name" value="DJ-1_PfpI"/>
    <property type="match status" value="1"/>
</dbReference>
<evidence type="ECO:0000313" key="6">
    <source>
        <dbReference type="Proteomes" id="UP000049222"/>
    </source>
</evidence>
<dbReference type="SUPFAM" id="SSF52317">
    <property type="entry name" value="Class I glutamine amidotransferase-like"/>
    <property type="match status" value="1"/>
</dbReference>
<dbReference type="InterPro" id="IPR052158">
    <property type="entry name" value="INH-QAR"/>
</dbReference>
<dbReference type="PROSITE" id="PS00041">
    <property type="entry name" value="HTH_ARAC_FAMILY_1"/>
    <property type="match status" value="1"/>
</dbReference>
<proteinExistence type="predicted"/>
<dbReference type="STRING" id="420998.JDO7802_02527"/>
<dbReference type="CDD" id="cd03136">
    <property type="entry name" value="GATase1_AraC_ArgR_like"/>
    <property type="match status" value="1"/>
</dbReference>
<dbReference type="Proteomes" id="UP000049222">
    <property type="component" value="Unassembled WGS sequence"/>
</dbReference>
<dbReference type="GO" id="GO:0003700">
    <property type="term" value="F:DNA-binding transcription factor activity"/>
    <property type="evidence" value="ECO:0007669"/>
    <property type="project" value="InterPro"/>
</dbReference>
<name>A0A0M6YLW2_9RHOB</name>
<dbReference type="InterPro" id="IPR018062">
    <property type="entry name" value="HTH_AraC-typ_CS"/>
</dbReference>